<dbReference type="EC" id="2.3.1.30" evidence="4"/>
<evidence type="ECO:0000256" key="4">
    <source>
        <dbReference type="PIRNR" id="PIRNR000441"/>
    </source>
</evidence>
<keyword evidence="2 4" id="KW-0808">Transferase</keyword>
<dbReference type="Proteomes" id="UP000470777">
    <property type="component" value="Unassembled WGS sequence"/>
</dbReference>
<comment type="similarity">
    <text evidence="1 4">Belongs to the transferase hexapeptide repeat family.</text>
</comment>
<proteinExistence type="inferred from homology"/>
<evidence type="ECO:0000313" key="14">
    <source>
        <dbReference type="Proteomes" id="UP000483142"/>
    </source>
</evidence>
<evidence type="ECO:0000313" key="11">
    <source>
        <dbReference type="Proteomes" id="UP000468344"/>
    </source>
</evidence>
<dbReference type="GO" id="GO:0009001">
    <property type="term" value="F:serine O-acetyltransferase activity"/>
    <property type="evidence" value="ECO:0007669"/>
    <property type="project" value="UniProtKB-EC"/>
</dbReference>
<dbReference type="EMBL" id="WDBZ01000021">
    <property type="protein sequence ID" value="KAB6452551.1"/>
    <property type="molecule type" value="Genomic_DNA"/>
</dbReference>
<accession>A0A6I1BG06</accession>
<evidence type="ECO:0000256" key="3">
    <source>
        <dbReference type="ARBA" id="ARBA00023315"/>
    </source>
</evidence>
<dbReference type="EMBL" id="WDAG01000023">
    <property type="protein sequence ID" value="KAB6657162.1"/>
    <property type="molecule type" value="Genomic_DNA"/>
</dbReference>
<organism evidence="5 14">
    <name type="scientific">Phocaeicola vulgatus</name>
    <name type="common">Bacteroides vulgatus</name>
    <dbReference type="NCBI Taxonomy" id="821"/>
    <lineage>
        <taxon>Bacteria</taxon>
        <taxon>Pseudomonadati</taxon>
        <taxon>Bacteroidota</taxon>
        <taxon>Bacteroidia</taxon>
        <taxon>Bacteroidales</taxon>
        <taxon>Bacteroidaceae</taxon>
        <taxon>Phocaeicola</taxon>
    </lineage>
</organism>
<dbReference type="Gene3D" id="2.160.10.10">
    <property type="entry name" value="Hexapeptide repeat proteins"/>
    <property type="match status" value="1"/>
</dbReference>
<gene>
    <name evidence="9" type="ORF">GAY17_16320</name>
    <name evidence="6" type="ORF">GAZ06_11615</name>
    <name evidence="5" type="ORF">GAZ09_11665</name>
    <name evidence="7" type="ORF">GAZ76_16840</name>
    <name evidence="8" type="ORF">GAZ92_15210</name>
</gene>
<dbReference type="Pfam" id="PF00132">
    <property type="entry name" value="Hexapep"/>
    <property type="match status" value="1"/>
</dbReference>
<keyword evidence="3 4" id="KW-0012">Acyltransferase</keyword>
<evidence type="ECO:0000313" key="12">
    <source>
        <dbReference type="Proteomes" id="UP000470777"/>
    </source>
</evidence>
<evidence type="ECO:0000313" key="5">
    <source>
        <dbReference type="EMBL" id="KAB6452551.1"/>
    </source>
</evidence>
<dbReference type="InterPro" id="IPR011004">
    <property type="entry name" value="Trimer_LpxA-like_sf"/>
</dbReference>
<dbReference type="InterPro" id="IPR005881">
    <property type="entry name" value="Ser_O-AcTrfase"/>
</dbReference>
<dbReference type="GO" id="GO:0006535">
    <property type="term" value="P:cysteine biosynthetic process from serine"/>
    <property type="evidence" value="ECO:0007669"/>
    <property type="project" value="InterPro"/>
</dbReference>
<comment type="caution">
    <text evidence="5">The sequence shown here is derived from an EMBL/GenBank/DDBJ whole genome shotgun (WGS) entry which is preliminary data.</text>
</comment>
<dbReference type="InterPro" id="IPR001451">
    <property type="entry name" value="Hexapep"/>
</dbReference>
<dbReference type="SUPFAM" id="SSF51161">
    <property type="entry name" value="Trimeric LpxA-like enzymes"/>
    <property type="match status" value="1"/>
</dbReference>
<dbReference type="EMBL" id="WDBY01000020">
    <property type="protein sequence ID" value="KAB6477365.1"/>
    <property type="molecule type" value="Genomic_DNA"/>
</dbReference>
<dbReference type="Proteomes" id="UP000468344">
    <property type="component" value="Unassembled WGS sequence"/>
</dbReference>
<dbReference type="GO" id="GO:0005737">
    <property type="term" value="C:cytoplasm"/>
    <property type="evidence" value="ECO:0007669"/>
    <property type="project" value="InterPro"/>
</dbReference>
<evidence type="ECO:0000313" key="13">
    <source>
        <dbReference type="Proteomes" id="UP000470952"/>
    </source>
</evidence>
<dbReference type="CDD" id="cd03354">
    <property type="entry name" value="LbH_SAT"/>
    <property type="match status" value="1"/>
</dbReference>
<sequence>MTKRELKEVLQRDLERYEGKAPSLKDRLVNNEGWFVYHLIKHIRYMEYHICNKGAWHKLAYFGHWYCYKRLSMRLHITIYPGTIDTGFRIYHVGGFTHIGPDCRIGKNCTIVSGVVFGHKYENSMDEKVVVGDNCYFGVGVKVIGSVRIGNNVTIGANAVVTHDIPDNAVVGGVPAKIIKIKSK</sequence>
<protein>
    <recommendedName>
        <fullName evidence="4">Serine acetyltransferase</fullName>
        <ecNumber evidence="4">2.3.1.30</ecNumber>
    </recommendedName>
</protein>
<dbReference type="PANTHER" id="PTHR42811">
    <property type="entry name" value="SERINE ACETYLTRANSFERASE"/>
    <property type="match status" value="1"/>
</dbReference>
<evidence type="ECO:0000313" key="9">
    <source>
        <dbReference type="EMBL" id="KAB6697783.1"/>
    </source>
</evidence>
<evidence type="ECO:0000313" key="6">
    <source>
        <dbReference type="EMBL" id="KAB6477365.1"/>
    </source>
</evidence>
<dbReference type="Proteomes" id="UP000437380">
    <property type="component" value="Unassembled WGS sequence"/>
</dbReference>
<dbReference type="EMBL" id="WCZV01000024">
    <property type="protein sequence ID" value="KAB6697783.1"/>
    <property type="molecule type" value="Genomic_DNA"/>
</dbReference>
<dbReference type="RefSeq" id="WP_130085342.1">
    <property type="nucleotide sequence ID" value="NZ_JAHPXE010000011.1"/>
</dbReference>
<dbReference type="InterPro" id="IPR045304">
    <property type="entry name" value="LbH_SAT"/>
</dbReference>
<dbReference type="Proteomes" id="UP000483142">
    <property type="component" value="Unassembled WGS sequence"/>
</dbReference>
<comment type="catalytic activity">
    <reaction evidence="4">
        <text>L-serine + acetyl-CoA = O-acetyl-L-serine + CoA</text>
        <dbReference type="Rhea" id="RHEA:24560"/>
        <dbReference type="ChEBI" id="CHEBI:33384"/>
        <dbReference type="ChEBI" id="CHEBI:57287"/>
        <dbReference type="ChEBI" id="CHEBI:57288"/>
        <dbReference type="ChEBI" id="CHEBI:58340"/>
        <dbReference type="EC" id="2.3.1.30"/>
    </reaction>
</comment>
<evidence type="ECO:0000313" key="8">
    <source>
        <dbReference type="EMBL" id="KAB6690222.1"/>
    </source>
</evidence>
<dbReference type="PIRSF" id="PIRSF000441">
    <property type="entry name" value="CysE"/>
    <property type="match status" value="1"/>
</dbReference>
<dbReference type="AlphaFoldDB" id="A0A6I1BG06"/>
<dbReference type="EMBL" id="WCZY01000023">
    <property type="protein sequence ID" value="KAB6690222.1"/>
    <property type="molecule type" value="Genomic_DNA"/>
</dbReference>
<dbReference type="Pfam" id="PF14602">
    <property type="entry name" value="Hexapep_2"/>
    <property type="match status" value="1"/>
</dbReference>
<evidence type="ECO:0000256" key="1">
    <source>
        <dbReference type="ARBA" id="ARBA00007274"/>
    </source>
</evidence>
<reference evidence="10 11" key="1">
    <citation type="journal article" date="2019" name="Nat. Med.">
        <title>A library of human gut bacterial isolates paired with longitudinal multiomics data enables mechanistic microbiome research.</title>
        <authorList>
            <person name="Poyet M."/>
            <person name="Groussin M."/>
            <person name="Gibbons S.M."/>
            <person name="Avila-Pacheco J."/>
            <person name="Jiang X."/>
            <person name="Kearney S.M."/>
            <person name="Perrotta A.R."/>
            <person name="Berdy B."/>
            <person name="Zhao S."/>
            <person name="Lieberman T.D."/>
            <person name="Swanson P.K."/>
            <person name="Smith M."/>
            <person name="Roesemann S."/>
            <person name="Alexander J.E."/>
            <person name="Rich S.A."/>
            <person name="Livny J."/>
            <person name="Vlamakis H."/>
            <person name="Clish C."/>
            <person name="Bullock K."/>
            <person name="Deik A."/>
            <person name="Scott J."/>
            <person name="Pierce K.A."/>
            <person name="Xavier R.J."/>
            <person name="Alm E.J."/>
        </authorList>
    </citation>
    <scope>NUCLEOTIDE SEQUENCE [LARGE SCALE GENOMIC DNA]</scope>
    <source>
        <strain evidence="6 11">BIOML-A140</strain>
        <strain evidence="5 14">BIOML-A141</strain>
        <strain evidence="9 10">BIOML-A82</strain>
        <strain evidence="8 12">BIOML-A85</strain>
        <strain evidence="7 13">BIOML-A93</strain>
    </source>
</reference>
<evidence type="ECO:0000313" key="7">
    <source>
        <dbReference type="EMBL" id="KAB6657162.1"/>
    </source>
</evidence>
<dbReference type="Proteomes" id="UP000470952">
    <property type="component" value="Unassembled WGS sequence"/>
</dbReference>
<name>A0A6I1BG06_PHOVU</name>
<evidence type="ECO:0000256" key="2">
    <source>
        <dbReference type="ARBA" id="ARBA00022679"/>
    </source>
</evidence>
<evidence type="ECO:0000313" key="10">
    <source>
        <dbReference type="Proteomes" id="UP000437380"/>
    </source>
</evidence>